<evidence type="ECO:0000313" key="1">
    <source>
        <dbReference type="EMBL" id="GJS68951.1"/>
    </source>
</evidence>
<dbReference type="Proteomes" id="UP001151760">
    <property type="component" value="Unassembled WGS sequence"/>
</dbReference>
<comment type="caution">
    <text evidence="1">The sequence shown here is derived from an EMBL/GenBank/DDBJ whole genome shotgun (WGS) entry which is preliminary data.</text>
</comment>
<sequence>MMVNAWLVNRAISKKDEGARILLMGFYELQLTKEKVRSGGGSGGGGAGRYLSMSKDGGGHEYVAYTVHIPPTPDHQFMANSQDCLEYGNVQGDPNENRIKDRVFTGWFDSETRAHAKRMKSMEVSILKSKLLYQVNGCDQKLFMNPLKLNVNAGSESVQGFT</sequence>
<organism evidence="1 2">
    <name type="scientific">Tanacetum coccineum</name>
    <dbReference type="NCBI Taxonomy" id="301880"/>
    <lineage>
        <taxon>Eukaryota</taxon>
        <taxon>Viridiplantae</taxon>
        <taxon>Streptophyta</taxon>
        <taxon>Embryophyta</taxon>
        <taxon>Tracheophyta</taxon>
        <taxon>Spermatophyta</taxon>
        <taxon>Magnoliopsida</taxon>
        <taxon>eudicotyledons</taxon>
        <taxon>Gunneridae</taxon>
        <taxon>Pentapetalae</taxon>
        <taxon>asterids</taxon>
        <taxon>campanulids</taxon>
        <taxon>Asterales</taxon>
        <taxon>Asteraceae</taxon>
        <taxon>Asteroideae</taxon>
        <taxon>Anthemideae</taxon>
        <taxon>Anthemidinae</taxon>
        <taxon>Tanacetum</taxon>
    </lineage>
</organism>
<reference evidence="1" key="2">
    <citation type="submission" date="2022-01" db="EMBL/GenBank/DDBJ databases">
        <authorList>
            <person name="Yamashiro T."/>
            <person name="Shiraishi A."/>
            <person name="Satake H."/>
            <person name="Nakayama K."/>
        </authorList>
    </citation>
    <scope>NUCLEOTIDE SEQUENCE</scope>
</reference>
<proteinExistence type="predicted"/>
<reference evidence="1" key="1">
    <citation type="journal article" date="2022" name="Int. J. Mol. Sci.">
        <title>Draft Genome of Tanacetum Coccineum: Genomic Comparison of Closely Related Tanacetum-Family Plants.</title>
        <authorList>
            <person name="Yamashiro T."/>
            <person name="Shiraishi A."/>
            <person name="Nakayama K."/>
            <person name="Satake H."/>
        </authorList>
    </citation>
    <scope>NUCLEOTIDE SEQUENCE</scope>
</reference>
<protein>
    <submittedName>
        <fullName evidence="1">Uncharacterized protein</fullName>
    </submittedName>
</protein>
<name>A0ABQ4XUV2_9ASTR</name>
<evidence type="ECO:0000313" key="2">
    <source>
        <dbReference type="Proteomes" id="UP001151760"/>
    </source>
</evidence>
<gene>
    <name evidence="1" type="ORF">Tco_0683516</name>
</gene>
<dbReference type="EMBL" id="BQNB010009827">
    <property type="protein sequence ID" value="GJS68951.1"/>
    <property type="molecule type" value="Genomic_DNA"/>
</dbReference>
<accession>A0ABQ4XUV2</accession>
<keyword evidence="2" id="KW-1185">Reference proteome</keyword>